<keyword evidence="1 7" id="KW-0723">Serine/threonine-protein kinase</keyword>
<dbReference type="EMBL" id="BDSP01000212">
    <property type="protein sequence ID" value="GAX24644.1"/>
    <property type="molecule type" value="Genomic_DNA"/>
</dbReference>
<accession>A0A1Z5KEA3</accession>
<feature type="compositionally biased region" description="Polar residues" evidence="8">
    <location>
        <begin position="96"/>
        <end position="118"/>
    </location>
</feature>
<dbReference type="InterPro" id="IPR008271">
    <property type="entry name" value="Ser/Thr_kinase_AS"/>
</dbReference>
<evidence type="ECO:0000313" key="10">
    <source>
        <dbReference type="EMBL" id="GAX24644.1"/>
    </source>
</evidence>
<dbReference type="Gene3D" id="1.10.510.10">
    <property type="entry name" value="Transferase(Phosphotransferase) domain 1"/>
    <property type="match status" value="1"/>
</dbReference>
<dbReference type="InterPro" id="IPR011009">
    <property type="entry name" value="Kinase-like_dom_sf"/>
</dbReference>
<keyword evidence="3 6" id="KW-0547">Nucleotide-binding</keyword>
<evidence type="ECO:0000313" key="11">
    <source>
        <dbReference type="Proteomes" id="UP000198406"/>
    </source>
</evidence>
<dbReference type="InterPro" id="IPR017441">
    <property type="entry name" value="Protein_kinase_ATP_BS"/>
</dbReference>
<dbReference type="SUPFAM" id="SSF56112">
    <property type="entry name" value="Protein kinase-like (PK-like)"/>
    <property type="match status" value="1"/>
</dbReference>
<evidence type="ECO:0000256" key="2">
    <source>
        <dbReference type="ARBA" id="ARBA00022679"/>
    </source>
</evidence>
<organism evidence="10 11">
    <name type="scientific">Fistulifera solaris</name>
    <name type="common">Oleaginous diatom</name>
    <dbReference type="NCBI Taxonomy" id="1519565"/>
    <lineage>
        <taxon>Eukaryota</taxon>
        <taxon>Sar</taxon>
        <taxon>Stramenopiles</taxon>
        <taxon>Ochrophyta</taxon>
        <taxon>Bacillariophyta</taxon>
        <taxon>Bacillariophyceae</taxon>
        <taxon>Bacillariophycidae</taxon>
        <taxon>Naviculales</taxon>
        <taxon>Naviculaceae</taxon>
        <taxon>Fistulifera</taxon>
    </lineage>
</organism>
<keyword evidence="5 6" id="KW-0067">ATP-binding</keyword>
<dbReference type="PANTHER" id="PTHR24058">
    <property type="entry name" value="DUAL SPECIFICITY PROTEIN KINASE"/>
    <property type="match status" value="1"/>
</dbReference>
<keyword evidence="4 10" id="KW-0418">Kinase</keyword>
<dbReference type="FunCoup" id="A0A1Z5KEA3">
    <property type="interactions" value="62"/>
</dbReference>
<dbReference type="GO" id="GO:0005524">
    <property type="term" value="F:ATP binding"/>
    <property type="evidence" value="ECO:0007669"/>
    <property type="project" value="UniProtKB-UniRule"/>
</dbReference>
<dbReference type="PROSITE" id="PS00107">
    <property type="entry name" value="PROTEIN_KINASE_ATP"/>
    <property type="match status" value="1"/>
</dbReference>
<feature type="region of interest" description="Disordered" evidence="8">
    <location>
        <begin position="86"/>
        <end position="129"/>
    </location>
</feature>
<evidence type="ECO:0000259" key="9">
    <source>
        <dbReference type="PROSITE" id="PS50011"/>
    </source>
</evidence>
<sequence length="497" mass="55545">MDVDESLDEAVLLGLQEDTFVTEEQRQEAEAERRRKQRKQRLLQLQAAEEVSSAPNKEVPSNHVSIPVREPLNNFAEAEDDIKLNGEDKDDEFDMFSSSVSPVGQSDKSGDKNSSNTHSRGDHNHQEDWDDAEGYYKAVIGETISVLDDSIRLRVAGVVGKGVFSTVIQCSTISNTSSTSLPPIVALKCIRHNETMAKAAMNELQTLQKLNGSPGIVPLLLPTALTPLEHRGHVLLIFVYMEYNLRDVLQKFGKGVGLSLPAVRSYFGQLLAAATHLQKHGIIHADIKPDNILVSSDFSVVQLADFGSAIHVNSPEQNQITPYLVSRYYRAPEIVLGLTPTFAIDLWSIAVSVAELFLGDVVFRGRSNNEMLYEFMQHLGPFSNRVIRQHLVQCQKFPDVVQQFQASEGAYYVFLQQTVDAVSGNAVYKRLSLQRTTEEQKFPLATPLKQRLLKAKSANDSKKIVLQFADLLQKCLALDSTKRIPLKEALRHEFFQK</sequence>
<comment type="caution">
    <text evidence="10">The sequence shown here is derived from an EMBL/GenBank/DDBJ whole genome shotgun (WGS) entry which is preliminary data.</text>
</comment>
<dbReference type="InterPro" id="IPR000719">
    <property type="entry name" value="Prot_kinase_dom"/>
</dbReference>
<protein>
    <submittedName>
        <fullName evidence="10">Serine/threonine-protein kinase PRP4</fullName>
        <ecNumber evidence="10">2.7.11.1</ecNumber>
    </submittedName>
</protein>
<dbReference type="Gene3D" id="3.30.200.20">
    <property type="entry name" value="Phosphorylase Kinase, domain 1"/>
    <property type="match status" value="1"/>
</dbReference>
<dbReference type="PROSITE" id="PS50011">
    <property type="entry name" value="PROTEIN_KINASE_DOM"/>
    <property type="match status" value="1"/>
</dbReference>
<evidence type="ECO:0000256" key="8">
    <source>
        <dbReference type="SAM" id="MobiDB-lite"/>
    </source>
</evidence>
<dbReference type="PROSITE" id="PS00108">
    <property type="entry name" value="PROTEIN_KINASE_ST"/>
    <property type="match status" value="1"/>
</dbReference>
<reference evidence="10 11" key="1">
    <citation type="journal article" date="2015" name="Plant Cell">
        <title>Oil accumulation by the oleaginous diatom Fistulifera solaris as revealed by the genome and transcriptome.</title>
        <authorList>
            <person name="Tanaka T."/>
            <person name="Maeda Y."/>
            <person name="Veluchamy A."/>
            <person name="Tanaka M."/>
            <person name="Abida H."/>
            <person name="Marechal E."/>
            <person name="Bowler C."/>
            <person name="Muto M."/>
            <person name="Sunaga Y."/>
            <person name="Tanaka M."/>
            <person name="Yoshino T."/>
            <person name="Taniguchi T."/>
            <person name="Fukuda Y."/>
            <person name="Nemoto M."/>
            <person name="Matsumoto M."/>
            <person name="Wong P.S."/>
            <person name="Aburatani S."/>
            <person name="Fujibuchi W."/>
        </authorList>
    </citation>
    <scope>NUCLEOTIDE SEQUENCE [LARGE SCALE GENOMIC DNA]</scope>
    <source>
        <strain evidence="10 11">JPCC DA0580</strain>
    </source>
</reference>
<name>A0A1Z5KEA3_FISSO</name>
<dbReference type="SMART" id="SM00220">
    <property type="entry name" value="S_TKc"/>
    <property type="match status" value="1"/>
</dbReference>
<evidence type="ECO:0000256" key="7">
    <source>
        <dbReference type="RuleBase" id="RU000304"/>
    </source>
</evidence>
<feature type="compositionally biased region" description="Basic and acidic residues" evidence="8">
    <location>
        <begin position="23"/>
        <end position="33"/>
    </location>
</feature>
<proteinExistence type="inferred from homology"/>
<comment type="similarity">
    <text evidence="7">Belongs to the protein kinase superfamily.</text>
</comment>
<evidence type="ECO:0000256" key="1">
    <source>
        <dbReference type="ARBA" id="ARBA00022527"/>
    </source>
</evidence>
<dbReference type="AlphaFoldDB" id="A0A1Z5KEA3"/>
<evidence type="ECO:0000256" key="4">
    <source>
        <dbReference type="ARBA" id="ARBA00022777"/>
    </source>
</evidence>
<feature type="binding site" evidence="6">
    <location>
        <position position="188"/>
    </location>
    <ligand>
        <name>ATP</name>
        <dbReference type="ChEBI" id="CHEBI:30616"/>
    </ligand>
</feature>
<dbReference type="InParanoid" id="A0A1Z5KEA3"/>
<evidence type="ECO:0000256" key="3">
    <source>
        <dbReference type="ARBA" id="ARBA00022741"/>
    </source>
</evidence>
<dbReference type="PANTHER" id="PTHR24058:SF103">
    <property type="entry name" value="SERINE_THREONINE-PROTEIN KINASE PRP4 HOMOLOG"/>
    <property type="match status" value="1"/>
</dbReference>
<dbReference type="Proteomes" id="UP000198406">
    <property type="component" value="Unassembled WGS sequence"/>
</dbReference>
<dbReference type="OrthoDB" id="3967at2759"/>
<keyword evidence="2 10" id="KW-0808">Transferase</keyword>
<evidence type="ECO:0000256" key="6">
    <source>
        <dbReference type="PROSITE-ProRule" id="PRU10141"/>
    </source>
</evidence>
<dbReference type="GO" id="GO:0004674">
    <property type="term" value="F:protein serine/threonine kinase activity"/>
    <property type="evidence" value="ECO:0007669"/>
    <property type="project" value="UniProtKB-KW"/>
</dbReference>
<feature type="domain" description="Protein kinase" evidence="9">
    <location>
        <begin position="153"/>
        <end position="495"/>
    </location>
</feature>
<evidence type="ECO:0000256" key="5">
    <source>
        <dbReference type="ARBA" id="ARBA00022840"/>
    </source>
</evidence>
<dbReference type="EC" id="2.7.11.1" evidence="10"/>
<keyword evidence="11" id="KW-1185">Reference proteome</keyword>
<feature type="region of interest" description="Disordered" evidence="8">
    <location>
        <begin position="22"/>
        <end position="72"/>
    </location>
</feature>
<gene>
    <name evidence="10" type="ORF">FisN_21Lh253</name>
</gene>
<dbReference type="Pfam" id="PF00069">
    <property type="entry name" value="Pkinase"/>
    <property type="match status" value="1"/>
</dbReference>
<dbReference type="InterPro" id="IPR050494">
    <property type="entry name" value="Ser_Thr_dual-spec_kinase"/>
</dbReference>